<dbReference type="EMBL" id="FMUX01000014">
    <property type="protein sequence ID" value="SCY63736.1"/>
    <property type="molecule type" value="Genomic_DNA"/>
</dbReference>
<dbReference type="SMART" id="SM00387">
    <property type="entry name" value="HATPase_c"/>
    <property type="match status" value="1"/>
</dbReference>
<keyword evidence="6" id="KW-0902">Two-component regulatory system</keyword>
<evidence type="ECO:0000256" key="2">
    <source>
        <dbReference type="ARBA" id="ARBA00012438"/>
    </source>
</evidence>
<evidence type="ECO:0000256" key="1">
    <source>
        <dbReference type="ARBA" id="ARBA00000085"/>
    </source>
</evidence>
<keyword evidence="7" id="KW-0812">Transmembrane</keyword>
<evidence type="ECO:0000256" key="7">
    <source>
        <dbReference type="SAM" id="Phobius"/>
    </source>
</evidence>
<evidence type="ECO:0000256" key="4">
    <source>
        <dbReference type="ARBA" id="ARBA00022679"/>
    </source>
</evidence>
<dbReference type="Pfam" id="PF02518">
    <property type="entry name" value="HATPase_c"/>
    <property type="match status" value="1"/>
</dbReference>
<dbReference type="Gene3D" id="3.30.565.10">
    <property type="entry name" value="Histidine kinase-like ATPase, C-terminal domain"/>
    <property type="match status" value="1"/>
</dbReference>
<reference evidence="9 10" key="1">
    <citation type="submission" date="2016-10" db="EMBL/GenBank/DDBJ databases">
        <authorList>
            <person name="de Groot N.N."/>
        </authorList>
    </citation>
    <scope>NUCLEOTIDE SEQUENCE [LARGE SCALE GENOMIC DNA]</scope>
    <source>
        <strain evidence="9 10">AA1</strain>
    </source>
</reference>
<name>A0A1G5HIX3_9BACT</name>
<dbReference type="Pfam" id="PF00512">
    <property type="entry name" value="HisKA"/>
    <property type="match status" value="1"/>
</dbReference>
<evidence type="ECO:0000313" key="9">
    <source>
        <dbReference type="EMBL" id="SCY63736.1"/>
    </source>
</evidence>
<dbReference type="InterPro" id="IPR004358">
    <property type="entry name" value="Sig_transdc_His_kin-like_C"/>
</dbReference>
<organism evidence="9 10">
    <name type="scientific">Desulfoluna spongiiphila</name>
    <dbReference type="NCBI Taxonomy" id="419481"/>
    <lineage>
        <taxon>Bacteria</taxon>
        <taxon>Pseudomonadati</taxon>
        <taxon>Thermodesulfobacteriota</taxon>
        <taxon>Desulfobacteria</taxon>
        <taxon>Desulfobacterales</taxon>
        <taxon>Desulfolunaceae</taxon>
        <taxon>Desulfoluna</taxon>
    </lineage>
</organism>
<keyword evidence="3" id="KW-0597">Phosphoprotein</keyword>
<dbReference type="SMART" id="SM00388">
    <property type="entry name" value="HisKA"/>
    <property type="match status" value="1"/>
</dbReference>
<protein>
    <recommendedName>
        <fullName evidence="2">histidine kinase</fullName>
        <ecNumber evidence="2">2.7.13.3</ecNumber>
    </recommendedName>
</protein>
<proteinExistence type="predicted"/>
<dbReference type="STRING" id="419481.SAMN05216233_11482"/>
<dbReference type="InterPro" id="IPR003661">
    <property type="entry name" value="HisK_dim/P_dom"/>
</dbReference>
<dbReference type="InterPro" id="IPR036097">
    <property type="entry name" value="HisK_dim/P_sf"/>
</dbReference>
<feature type="domain" description="Histidine kinase" evidence="8">
    <location>
        <begin position="154"/>
        <end position="363"/>
    </location>
</feature>
<dbReference type="SUPFAM" id="SSF47384">
    <property type="entry name" value="Homodimeric domain of signal transducing histidine kinase"/>
    <property type="match status" value="1"/>
</dbReference>
<keyword evidence="7" id="KW-1133">Transmembrane helix</keyword>
<evidence type="ECO:0000313" key="10">
    <source>
        <dbReference type="Proteomes" id="UP000198870"/>
    </source>
</evidence>
<dbReference type="InterPro" id="IPR003594">
    <property type="entry name" value="HATPase_dom"/>
</dbReference>
<comment type="catalytic activity">
    <reaction evidence="1">
        <text>ATP + protein L-histidine = ADP + protein N-phospho-L-histidine.</text>
        <dbReference type="EC" id="2.7.13.3"/>
    </reaction>
</comment>
<dbReference type="PANTHER" id="PTHR43711">
    <property type="entry name" value="TWO-COMPONENT HISTIDINE KINASE"/>
    <property type="match status" value="1"/>
</dbReference>
<evidence type="ECO:0000259" key="8">
    <source>
        <dbReference type="PROSITE" id="PS50109"/>
    </source>
</evidence>
<keyword evidence="10" id="KW-1185">Reference proteome</keyword>
<keyword evidence="5 9" id="KW-0418">Kinase</keyword>
<dbReference type="PRINTS" id="PR00344">
    <property type="entry name" value="BCTRLSENSOR"/>
</dbReference>
<dbReference type="InterPro" id="IPR005467">
    <property type="entry name" value="His_kinase_dom"/>
</dbReference>
<accession>A0A1G5HIX3</accession>
<dbReference type="CDD" id="cd00082">
    <property type="entry name" value="HisKA"/>
    <property type="match status" value="1"/>
</dbReference>
<gene>
    <name evidence="9" type="ORF">SAMN05216233_11482</name>
</gene>
<dbReference type="PROSITE" id="PS50109">
    <property type="entry name" value="HIS_KIN"/>
    <property type="match status" value="1"/>
</dbReference>
<evidence type="ECO:0000256" key="3">
    <source>
        <dbReference type="ARBA" id="ARBA00022553"/>
    </source>
</evidence>
<dbReference type="RefSeq" id="WP_175469907.1">
    <property type="nucleotide sequence ID" value="NZ_FMUX01000014.1"/>
</dbReference>
<dbReference type="SUPFAM" id="SSF55874">
    <property type="entry name" value="ATPase domain of HSP90 chaperone/DNA topoisomerase II/histidine kinase"/>
    <property type="match status" value="1"/>
</dbReference>
<feature type="transmembrane region" description="Helical" evidence="7">
    <location>
        <begin position="39"/>
        <end position="72"/>
    </location>
</feature>
<feature type="transmembrane region" description="Helical" evidence="7">
    <location>
        <begin position="84"/>
        <end position="102"/>
    </location>
</feature>
<dbReference type="PANTHER" id="PTHR43711:SF28">
    <property type="entry name" value="SENSOR HISTIDINE KINASE YXDK"/>
    <property type="match status" value="1"/>
</dbReference>
<dbReference type="Gene3D" id="1.10.287.130">
    <property type="match status" value="1"/>
</dbReference>
<dbReference type="InterPro" id="IPR036890">
    <property type="entry name" value="HATPase_C_sf"/>
</dbReference>
<dbReference type="Proteomes" id="UP000198870">
    <property type="component" value="Unassembled WGS sequence"/>
</dbReference>
<evidence type="ECO:0000256" key="5">
    <source>
        <dbReference type="ARBA" id="ARBA00022777"/>
    </source>
</evidence>
<evidence type="ECO:0000256" key="6">
    <source>
        <dbReference type="ARBA" id="ARBA00023012"/>
    </source>
</evidence>
<dbReference type="GO" id="GO:0000155">
    <property type="term" value="F:phosphorelay sensor kinase activity"/>
    <property type="evidence" value="ECO:0007669"/>
    <property type="project" value="InterPro"/>
</dbReference>
<sequence length="364" mass="39746">MKRLLPFFLVLSSVGIGVLHFVTPGHDMFLHDTWRRLSYFPIAVGALFYGLRGGVLMALINSIAFIPHLLLYMGRNPVTYRSELTEVLLYFAAGILVGIISGKERRVSEKYRTVSRQLEESLTRVKDDARTLLSLEDQLRVSQKRSVAGELSSSLAHEIKNPLGAIRGAAEIILDEAPEGGLSRKFAGILIKETERLDKTLAGMLSMGISREEGDEGVETSLAEVVGHVNDTMSIRLKDRQVRLAMACEENAEQVRVDGEKVSQVLVNLVLNAVEAVGKGGRIDVRATLADGFCALTVADDGPGIEPDFFPKLFEPFVTGRDDGTGLGLPISRRIAESLGGTLVARNRDEGGAEFCFKFPCLSL</sequence>
<dbReference type="EC" id="2.7.13.3" evidence="2"/>
<keyword evidence="7" id="KW-0472">Membrane</keyword>
<keyword evidence="4" id="KW-0808">Transferase</keyword>
<dbReference type="InterPro" id="IPR050736">
    <property type="entry name" value="Sensor_HK_Regulatory"/>
</dbReference>
<dbReference type="AlphaFoldDB" id="A0A1G5HIX3"/>